<gene>
    <name evidence="1" type="ORF">B0H63DRAFT_515247</name>
</gene>
<keyword evidence="2" id="KW-1185">Reference proteome</keyword>
<proteinExistence type="predicted"/>
<dbReference type="AlphaFoldDB" id="A0AAE0K242"/>
<comment type="caution">
    <text evidence="1">The sequence shown here is derived from an EMBL/GenBank/DDBJ whole genome shotgun (WGS) entry which is preliminary data.</text>
</comment>
<reference evidence="1" key="1">
    <citation type="journal article" date="2023" name="Mol. Phylogenet. Evol.">
        <title>Genome-scale phylogeny and comparative genomics of the fungal order Sordariales.</title>
        <authorList>
            <person name="Hensen N."/>
            <person name="Bonometti L."/>
            <person name="Westerberg I."/>
            <person name="Brannstrom I.O."/>
            <person name="Guillou S."/>
            <person name="Cros-Aarteil S."/>
            <person name="Calhoun S."/>
            <person name="Haridas S."/>
            <person name="Kuo A."/>
            <person name="Mondo S."/>
            <person name="Pangilinan J."/>
            <person name="Riley R."/>
            <person name="LaButti K."/>
            <person name="Andreopoulos B."/>
            <person name="Lipzen A."/>
            <person name="Chen C."/>
            <person name="Yan M."/>
            <person name="Daum C."/>
            <person name="Ng V."/>
            <person name="Clum A."/>
            <person name="Steindorff A."/>
            <person name="Ohm R.A."/>
            <person name="Martin F."/>
            <person name="Silar P."/>
            <person name="Natvig D.O."/>
            <person name="Lalanne C."/>
            <person name="Gautier V."/>
            <person name="Ament-Velasquez S.L."/>
            <person name="Kruys A."/>
            <person name="Hutchinson M.I."/>
            <person name="Powell A.J."/>
            <person name="Barry K."/>
            <person name="Miller A.N."/>
            <person name="Grigoriev I.V."/>
            <person name="Debuchy R."/>
            <person name="Gladieux P."/>
            <person name="Hiltunen Thoren M."/>
            <person name="Johannesson H."/>
        </authorList>
    </citation>
    <scope>NUCLEOTIDE SEQUENCE</scope>
    <source>
        <strain evidence="1">CBS 232.78</strain>
    </source>
</reference>
<protein>
    <submittedName>
        <fullName evidence="1">Uncharacterized protein</fullName>
    </submittedName>
</protein>
<reference evidence="1" key="2">
    <citation type="submission" date="2023-06" db="EMBL/GenBank/DDBJ databases">
        <authorList>
            <consortium name="Lawrence Berkeley National Laboratory"/>
            <person name="Haridas S."/>
            <person name="Hensen N."/>
            <person name="Bonometti L."/>
            <person name="Westerberg I."/>
            <person name="Brannstrom I.O."/>
            <person name="Guillou S."/>
            <person name="Cros-Aarteil S."/>
            <person name="Calhoun S."/>
            <person name="Kuo A."/>
            <person name="Mondo S."/>
            <person name="Pangilinan J."/>
            <person name="Riley R."/>
            <person name="LaButti K."/>
            <person name="Andreopoulos B."/>
            <person name="Lipzen A."/>
            <person name="Chen C."/>
            <person name="Yanf M."/>
            <person name="Daum C."/>
            <person name="Ng V."/>
            <person name="Clum A."/>
            <person name="Steindorff A."/>
            <person name="Ohm R."/>
            <person name="Martin F."/>
            <person name="Silar P."/>
            <person name="Natvig D."/>
            <person name="Lalanne C."/>
            <person name="Gautier V."/>
            <person name="Ament-velasquez S.L."/>
            <person name="Kruys A."/>
            <person name="Hutchinson M.I."/>
            <person name="Powell A.J."/>
            <person name="Barry K."/>
            <person name="Miller A.N."/>
            <person name="Grigoriev I.V."/>
            <person name="Debuchy R."/>
            <person name="Gladieux P."/>
            <person name="Thoren M.H."/>
            <person name="Johannesson H."/>
        </authorList>
    </citation>
    <scope>NUCLEOTIDE SEQUENCE</scope>
    <source>
        <strain evidence="1">CBS 232.78</strain>
    </source>
</reference>
<evidence type="ECO:0000313" key="1">
    <source>
        <dbReference type="EMBL" id="KAK3368703.1"/>
    </source>
</evidence>
<name>A0AAE0K242_9PEZI</name>
<organism evidence="1 2">
    <name type="scientific">Podospora didyma</name>
    <dbReference type="NCBI Taxonomy" id="330526"/>
    <lineage>
        <taxon>Eukaryota</taxon>
        <taxon>Fungi</taxon>
        <taxon>Dikarya</taxon>
        <taxon>Ascomycota</taxon>
        <taxon>Pezizomycotina</taxon>
        <taxon>Sordariomycetes</taxon>
        <taxon>Sordariomycetidae</taxon>
        <taxon>Sordariales</taxon>
        <taxon>Podosporaceae</taxon>
        <taxon>Podospora</taxon>
    </lineage>
</organism>
<sequence>MSTDGAVTLRTLAAFDPPGHPYVDDGLTAPQKLSWSKEISSWMQAEITAQEPDPDHPGKTRPVLGPKNIPRTPLAQFFNGTITAFDVDQEPVAITWIGFPNLVKTTNPNVPQRWKLADATRDVQDEYLEWSVKKDTHGNVISVTFTCEGPEYWDFLSQQQPDTVVKLYQAMNPDFKSQIKKSDLFPGGRYRRDNKWNSTTTSGTIAHLVQGANTLSAEVDIAAQGTVIRKRDDAAGTIITDKIELINCSGYGQPKRNSDPTIGDAINSLARKGLSVSVANPVAIYMHSFNTGNFQLDVEGTGENMVDVPAGTFRWQRGNIAKNMGLRLQIKIPDGVLGTGESNKGKQLTVSDIVDTKNGQNIRYGAQFADYITMTVKGVAISGGKPDAARLCPYKAAKKTAAAAVLGLVGESVATAEGVETDDLVATEEVKPCDASANSRRANTRW</sequence>
<dbReference type="Proteomes" id="UP001285441">
    <property type="component" value="Unassembled WGS sequence"/>
</dbReference>
<dbReference type="EMBL" id="JAULSW010000010">
    <property type="protein sequence ID" value="KAK3368703.1"/>
    <property type="molecule type" value="Genomic_DNA"/>
</dbReference>
<accession>A0AAE0K242</accession>
<evidence type="ECO:0000313" key="2">
    <source>
        <dbReference type="Proteomes" id="UP001285441"/>
    </source>
</evidence>